<dbReference type="EMBL" id="LQPR01000005">
    <property type="protein sequence ID" value="ORW74924.1"/>
    <property type="molecule type" value="Genomic_DNA"/>
</dbReference>
<proteinExistence type="predicted"/>
<organism evidence="2 3">
    <name type="scientific">Mycobacterium saskatchewanense</name>
    <dbReference type="NCBI Taxonomy" id="220927"/>
    <lineage>
        <taxon>Bacteria</taxon>
        <taxon>Bacillati</taxon>
        <taxon>Actinomycetota</taxon>
        <taxon>Actinomycetes</taxon>
        <taxon>Mycobacteriales</taxon>
        <taxon>Mycobacteriaceae</taxon>
        <taxon>Mycobacterium</taxon>
        <taxon>Mycobacterium simiae complex</taxon>
    </lineage>
</organism>
<dbReference type="Proteomes" id="UP000193387">
    <property type="component" value="Unassembled WGS sequence"/>
</dbReference>
<reference evidence="2 3" key="1">
    <citation type="submission" date="2016-01" db="EMBL/GenBank/DDBJ databases">
        <title>The new phylogeny of the genus Mycobacterium.</title>
        <authorList>
            <person name="Tarcisio F."/>
            <person name="Conor M."/>
            <person name="Antonella G."/>
            <person name="Elisabetta G."/>
            <person name="Giulia F.S."/>
            <person name="Sara T."/>
            <person name="Anna F."/>
            <person name="Clotilde B."/>
            <person name="Roberto B."/>
            <person name="Veronica D.S."/>
            <person name="Fabio R."/>
            <person name="Monica P."/>
            <person name="Olivier J."/>
            <person name="Enrico T."/>
            <person name="Nicola S."/>
        </authorList>
    </citation>
    <scope>NUCLEOTIDE SEQUENCE [LARGE SCALE GENOMIC DNA]</scope>
    <source>
        <strain evidence="2 3">DSM 44616</strain>
    </source>
</reference>
<evidence type="ECO:0000313" key="2">
    <source>
        <dbReference type="EMBL" id="ORW74924.1"/>
    </source>
</evidence>
<keyword evidence="3" id="KW-1185">Reference proteome</keyword>
<sequence>MARRRNVREFLDKNISGRGMCAYDSAVIAGNGIGALAFAGWLAQSPLFEGKVTVVAPPVVESRRLINGVTLRGRGIDFMAAALDTTLDNIIDVTSGSADAPPVAYRQAAAIAVQEGSSWRFTKRGYWQNSLEAQRPIAYGLRNSRVVAGMRELAAKLPIEFVDERVESASHLRSLGSGRHPLLVNATTIPTLLGAVADPPERMVLGVQVPFIAPGGGVSYPLEAETAFAPAVRRSGAIDVGYFTPFRDPLSPRSSWYGIYVRVVDRDGPYNKEAEHRIMTEQLFGVGRAMNLVPDDPEETLGQALVPASPWGSVAPSAPGTLELKRHYSCGAPVIYADGMVMSLVGGVVGAEAVIRGVNPDNAIRRALRPWRRHNLLWYLEINKIPFVADTLLRANPAAAMAYPHTAGLKLWASSA</sequence>
<protein>
    <submittedName>
        <fullName evidence="2">Uncharacterized protein</fullName>
    </submittedName>
</protein>
<name>A0AAJ3TWZ0_9MYCO</name>
<evidence type="ECO:0000313" key="3">
    <source>
        <dbReference type="Proteomes" id="UP000193387"/>
    </source>
</evidence>
<accession>A0AAJ3TWZ0</accession>
<keyword evidence="1" id="KW-0812">Transmembrane</keyword>
<dbReference type="AlphaFoldDB" id="A0AAJ3TWZ0"/>
<comment type="caution">
    <text evidence="2">The sequence shown here is derived from an EMBL/GenBank/DDBJ whole genome shotgun (WGS) entry which is preliminary data.</text>
</comment>
<evidence type="ECO:0000256" key="1">
    <source>
        <dbReference type="SAM" id="Phobius"/>
    </source>
</evidence>
<dbReference type="RefSeq" id="WP_085253896.1">
    <property type="nucleotide sequence ID" value="NZ_AP022573.1"/>
</dbReference>
<keyword evidence="1" id="KW-1133">Transmembrane helix</keyword>
<gene>
    <name evidence="2" type="ORF">AWC23_03980</name>
</gene>
<feature type="transmembrane region" description="Helical" evidence="1">
    <location>
        <begin position="21"/>
        <end position="43"/>
    </location>
</feature>
<keyword evidence="1" id="KW-0472">Membrane</keyword>